<organism evidence="3 4">
    <name type="scientific">Pendulispora albinea</name>
    <dbReference type="NCBI Taxonomy" id="2741071"/>
    <lineage>
        <taxon>Bacteria</taxon>
        <taxon>Pseudomonadati</taxon>
        <taxon>Myxococcota</taxon>
        <taxon>Myxococcia</taxon>
        <taxon>Myxococcales</taxon>
        <taxon>Sorangiineae</taxon>
        <taxon>Pendulisporaceae</taxon>
        <taxon>Pendulispora</taxon>
    </lineage>
</organism>
<feature type="compositionally biased region" description="Basic and acidic residues" evidence="1">
    <location>
        <begin position="48"/>
        <end position="68"/>
    </location>
</feature>
<gene>
    <name evidence="3" type="ORF">LZC94_41140</name>
</gene>
<dbReference type="Proteomes" id="UP001370348">
    <property type="component" value="Chromosome"/>
</dbReference>
<evidence type="ECO:0000256" key="1">
    <source>
        <dbReference type="SAM" id="MobiDB-lite"/>
    </source>
</evidence>
<sequence>MRTRSLRFVWMGLGLTVSFAACSGANDSDFFAGPVDDRSIAPGGDGFDAGKLDAGRKDAGGQPPRDDAGPVDASRPPIGILCGDIEHQPTYCAREKEYCCVASLVTTPVRTCAVRGGLDLCTGIKVGCDGANDCKRGEVCCGTYSIDRARYTSIECTPRKECAITEDSSVDNVYAVFCDPNAEEDECASSRETCIPSSSIKGYSVCGRRE</sequence>
<proteinExistence type="predicted"/>
<evidence type="ECO:0000313" key="4">
    <source>
        <dbReference type="Proteomes" id="UP001370348"/>
    </source>
</evidence>
<protein>
    <submittedName>
        <fullName evidence="3">Uncharacterized protein</fullName>
    </submittedName>
</protein>
<dbReference type="EMBL" id="CP089984">
    <property type="protein sequence ID" value="WXB14222.1"/>
    <property type="molecule type" value="Genomic_DNA"/>
</dbReference>
<accession>A0ABZ2LU07</accession>
<reference evidence="3 4" key="1">
    <citation type="submission" date="2021-12" db="EMBL/GenBank/DDBJ databases">
        <title>Discovery of the Pendulisporaceae a myxobacterial family with distinct sporulation behavior and unique specialized metabolism.</title>
        <authorList>
            <person name="Garcia R."/>
            <person name="Popoff A."/>
            <person name="Bader C.D."/>
            <person name="Loehr J."/>
            <person name="Walesch S."/>
            <person name="Walt C."/>
            <person name="Boldt J."/>
            <person name="Bunk B."/>
            <person name="Haeckl F.J.F.P.J."/>
            <person name="Gunesch A.P."/>
            <person name="Birkelbach J."/>
            <person name="Nuebel U."/>
            <person name="Pietschmann T."/>
            <person name="Bach T."/>
            <person name="Mueller R."/>
        </authorList>
    </citation>
    <scope>NUCLEOTIDE SEQUENCE [LARGE SCALE GENOMIC DNA]</scope>
    <source>
        <strain evidence="3 4">MSr11954</strain>
    </source>
</reference>
<feature type="chain" id="PRO_5045781606" evidence="2">
    <location>
        <begin position="21"/>
        <end position="210"/>
    </location>
</feature>
<dbReference type="PROSITE" id="PS51257">
    <property type="entry name" value="PROKAR_LIPOPROTEIN"/>
    <property type="match status" value="1"/>
</dbReference>
<name>A0ABZ2LU07_9BACT</name>
<evidence type="ECO:0000313" key="3">
    <source>
        <dbReference type="EMBL" id="WXB14222.1"/>
    </source>
</evidence>
<dbReference type="RefSeq" id="WP_394823841.1">
    <property type="nucleotide sequence ID" value="NZ_CP089984.1"/>
</dbReference>
<keyword evidence="2" id="KW-0732">Signal</keyword>
<keyword evidence="4" id="KW-1185">Reference proteome</keyword>
<evidence type="ECO:0000256" key="2">
    <source>
        <dbReference type="SAM" id="SignalP"/>
    </source>
</evidence>
<feature type="region of interest" description="Disordered" evidence="1">
    <location>
        <begin position="47"/>
        <end position="73"/>
    </location>
</feature>
<feature type="signal peptide" evidence="2">
    <location>
        <begin position="1"/>
        <end position="20"/>
    </location>
</feature>